<dbReference type="PANTHER" id="PTHR30160:SF1">
    <property type="entry name" value="LIPOPOLYSACCHARIDE 1,2-N-ACETYLGLUCOSAMINETRANSFERASE-RELATED"/>
    <property type="match status" value="1"/>
</dbReference>
<proteinExistence type="predicted"/>
<name>A0ABV3ZBY1_9BACT</name>
<dbReference type="SUPFAM" id="SSF53756">
    <property type="entry name" value="UDP-Glycosyltransferase/glycogen phosphorylase"/>
    <property type="match status" value="1"/>
</dbReference>
<gene>
    <name evidence="1" type="ORF">QTN47_07690</name>
</gene>
<sequence>MAKKILLVQLYSNGDCLYATAVARQIKTDCPGCHLTWAVASFCKTIIDNNPYVDEIMEVNSVIKDKVSTYRPFKKDILRRKSEGEWDEVFFTNIIDDNQAYYDGSIRSAILKSYGKPITVPIQPSLRLYDAEIENAKQFAEKHQLSLYKNVILFEFAPLSKQIPITKEIAIEIAENIVQVPDTAIILSSAIKIDHPTTAIIDGSALSFRETAALTHHCTMLLGCSSGITWISTSDAGKQLPMVQLINAKTKWVNAISRDFERFNFPTDKLIELIHFDKNEIIACAKESLADFKQAKIKYSRPLPLHFKTTRFIVYNLLCYLNFKAIAKHVEVNKKVYGNRLNFYGEVLAGFLMFPFRLIQNTVRKKILHK</sequence>
<dbReference type="InterPro" id="IPR051199">
    <property type="entry name" value="LPS_LOS_Heptosyltrfase"/>
</dbReference>
<evidence type="ECO:0000313" key="1">
    <source>
        <dbReference type="EMBL" id="MEX6687371.1"/>
    </source>
</evidence>
<reference evidence="1 2" key="1">
    <citation type="submission" date="2023-07" db="EMBL/GenBank/DDBJ databases">
        <authorList>
            <person name="Lian W.-H."/>
        </authorList>
    </citation>
    <scope>NUCLEOTIDE SEQUENCE [LARGE SCALE GENOMIC DNA]</scope>
    <source>
        <strain evidence="1 2">SYSU DXS3180</strain>
    </source>
</reference>
<keyword evidence="2" id="KW-1185">Reference proteome</keyword>
<dbReference type="Proteomes" id="UP001560573">
    <property type="component" value="Unassembled WGS sequence"/>
</dbReference>
<accession>A0ABV3ZBY1</accession>
<dbReference type="PANTHER" id="PTHR30160">
    <property type="entry name" value="TETRAACYLDISACCHARIDE 4'-KINASE-RELATED"/>
    <property type="match status" value="1"/>
</dbReference>
<comment type="caution">
    <text evidence="1">The sequence shown here is derived from an EMBL/GenBank/DDBJ whole genome shotgun (WGS) entry which is preliminary data.</text>
</comment>
<protein>
    <submittedName>
        <fullName evidence="1">Uncharacterized protein</fullName>
    </submittedName>
</protein>
<organism evidence="1 2">
    <name type="scientific">Danxiaibacter flavus</name>
    <dbReference type="NCBI Taxonomy" id="3049108"/>
    <lineage>
        <taxon>Bacteria</taxon>
        <taxon>Pseudomonadati</taxon>
        <taxon>Bacteroidota</taxon>
        <taxon>Chitinophagia</taxon>
        <taxon>Chitinophagales</taxon>
        <taxon>Chitinophagaceae</taxon>
        <taxon>Danxiaibacter</taxon>
    </lineage>
</organism>
<dbReference type="RefSeq" id="WP_369328776.1">
    <property type="nucleotide sequence ID" value="NZ_JAULBC010000002.1"/>
</dbReference>
<evidence type="ECO:0000313" key="2">
    <source>
        <dbReference type="Proteomes" id="UP001560573"/>
    </source>
</evidence>
<dbReference type="Gene3D" id="3.40.50.2000">
    <property type="entry name" value="Glycogen Phosphorylase B"/>
    <property type="match status" value="1"/>
</dbReference>
<dbReference type="EMBL" id="JAULBC010000002">
    <property type="protein sequence ID" value="MEX6687371.1"/>
    <property type="molecule type" value="Genomic_DNA"/>
</dbReference>